<dbReference type="GO" id="GO:0009052">
    <property type="term" value="P:pentose-phosphate shunt, non-oxidative branch"/>
    <property type="evidence" value="ECO:0000318"/>
    <property type="project" value="GO_Central"/>
</dbReference>
<reference evidence="3" key="1">
    <citation type="journal article" date="2005" name="Nature">
        <title>Sequencing of Aspergillus nidulans and comparative analysis with A. fumigatus and A. oryzae.</title>
        <authorList>
            <person name="Galagan J.E."/>
            <person name="Calvo S.E."/>
            <person name="Cuomo C."/>
            <person name="Ma L.J."/>
            <person name="Wortman J.R."/>
            <person name="Batzoglou S."/>
            <person name="Lee S.I."/>
            <person name="Basturkmen M."/>
            <person name="Spevak C.C."/>
            <person name="Clutterbuck J."/>
            <person name="Kapitonov V."/>
            <person name="Jurka J."/>
            <person name="Scazzocchio C."/>
            <person name="Farman M."/>
            <person name="Butler J."/>
            <person name="Purcell S."/>
            <person name="Harris S."/>
            <person name="Braus G.H."/>
            <person name="Draht O."/>
            <person name="Busch S."/>
            <person name="D'Enfert C."/>
            <person name="Bouchier C."/>
            <person name="Goldman G.H."/>
            <person name="Bell-Pedersen D."/>
            <person name="Griffiths-Jones S."/>
            <person name="Doonan J.H."/>
            <person name="Yu J."/>
            <person name="Vienken K."/>
            <person name="Pain A."/>
            <person name="Freitag M."/>
            <person name="Selker E.U."/>
            <person name="Archer D.B."/>
            <person name="Penalva M.A."/>
            <person name="Oakley B.R."/>
            <person name="Momany M."/>
            <person name="Tanaka T."/>
            <person name="Kumagai T."/>
            <person name="Asai K."/>
            <person name="Machida M."/>
            <person name="Nierman W.C."/>
            <person name="Denning D.W."/>
            <person name="Caddick M."/>
            <person name="Hynes M."/>
            <person name="Paoletti M."/>
            <person name="Fischer R."/>
            <person name="Miller B."/>
            <person name="Dyer P."/>
            <person name="Sachs M.S."/>
            <person name="Osmani S.A."/>
            <person name="Birren B.W."/>
        </authorList>
    </citation>
    <scope>NUCLEOTIDE SEQUENCE [LARGE SCALE GENOMIC DNA]</scope>
    <source>
        <strain evidence="3">FGSC A4 / ATCC 38163 / CBS 112.46 / NRRL 194 / M139</strain>
    </source>
</reference>
<dbReference type="PANTHER" id="PTHR10683">
    <property type="entry name" value="TRANSALDOLASE"/>
    <property type="match status" value="1"/>
</dbReference>
<accession>Q5B017</accession>
<dbReference type="HOGENOM" id="CLU_047470_1_1_1"/>
<dbReference type="OrthoDB" id="1711136at2759"/>
<dbReference type="Pfam" id="PF00923">
    <property type="entry name" value="TAL_FSA"/>
    <property type="match status" value="1"/>
</dbReference>
<dbReference type="PANTHER" id="PTHR10683:SF39">
    <property type="entry name" value="TRANSALDOLASE"/>
    <property type="match status" value="1"/>
</dbReference>
<dbReference type="GO" id="GO:0004801">
    <property type="term" value="F:transaldolase activity"/>
    <property type="evidence" value="ECO:0000318"/>
    <property type="project" value="GO_Central"/>
</dbReference>
<dbReference type="EMBL" id="BN001301">
    <property type="protein sequence ID" value="CBF70159.1"/>
    <property type="molecule type" value="Genomic_DNA"/>
</dbReference>
<gene>
    <name evidence="2" type="ORF">ANIA_06113</name>
</gene>
<protein>
    <recommendedName>
        <fullName evidence="4">Transaldolase</fullName>
    </recommendedName>
</protein>
<dbReference type="RefSeq" id="XP_663717.1">
    <property type="nucleotide sequence ID" value="XM_658625.2"/>
</dbReference>
<proteinExistence type="predicted"/>
<keyword evidence="3" id="KW-1185">Reference proteome</keyword>
<dbReference type="SUPFAM" id="SSF51569">
    <property type="entry name" value="Aldolase"/>
    <property type="match status" value="1"/>
</dbReference>
<dbReference type="OMA" id="PIKPHDQ"/>
<dbReference type="Proteomes" id="UP000000560">
    <property type="component" value="Chromosome I"/>
</dbReference>
<dbReference type="AlphaFoldDB" id="Q5B017"/>
<dbReference type="GeneID" id="2870849"/>
<dbReference type="GO" id="GO:0005634">
    <property type="term" value="C:nucleus"/>
    <property type="evidence" value="ECO:0000318"/>
    <property type="project" value="GO_Central"/>
</dbReference>
<sequence length="391" mass="43226">MGANAKAQSWLHKLEEQGMLCAFHEEGTGSLTNQTMPVNVDVDAMDPDFIKSLPITPHDMTSNQIHVHGQISEPKNRQLLLDVAREYKDRSWVDVYTRVAVLLCKKNINLISGRVLLQILPSYAYDRDKVLSHARLYAKEFESVEITKDRFCIKIPSTGPALSVCSTLEAEGIRTLGTAVFSLPQAIAASQAGCLYISPYFNEIRANFNLSLWPNVEDPATQHTMSARLMQMLEMYRKLYKETGKTQPLIKNANFISPKEALAQGEFGVDSATVSAEVLSQLANIPYDVSVRPSGIVDIPKPQYPEHQNSVSSTPKRLQHLATTDPLAAADWDGSIASTDVDYLKHNGAELEKAIKADPIASARISDALDVFLKVEGESRELIEGVMKELA</sequence>
<accession>C8V2J1</accession>
<evidence type="ECO:0008006" key="4">
    <source>
        <dbReference type="Google" id="ProtNLM"/>
    </source>
</evidence>
<organism evidence="2 3">
    <name type="scientific">Emericella nidulans (strain FGSC A4 / ATCC 38163 / CBS 112.46 / NRRL 194 / M139)</name>
    <name type="common">Aspergillus nidulans</name>
    <dbReference type="NCBI Taxonomy" id="227321"/>
    <lineage>
        <taxon>Eukaryota</taxon>
        <taxon>Fungi</taxon>
        <taxon>Dikarya</taxon>
        <taxon>Ascomycota</taxon>
        <taxon>Pezizomycotina</taxon>
        <taxon>Eurotiomycetes</taxon>
        <taxon>Eurotiomycetidae</taxon>
        <taxon>Eurotiales</taxon>
        <taxon>Aspergillaceae</taxon>
        <taxon>Aspergillus</taxon>
        <taxon>Aspergillus subgen. Nidulantes</taxon>
    </lineage>
</organism>
<reference evidence="3" key="2">
    <citation type="journal article" date="2009" name="Fungal Genet. Biol.">
        <title>The 2008 update of the Aspergillus nidulans genome annotation: a community effort.</title>
        <authorList>
            <person name="Wortman J.R."/>
            <person name="Gilsenan J.M."/>
            <person name="Joardar V."/>
            <person name="Deegan J."/>
            <person name="Clutterbuck J."/>
            <person name="Andersen M.R."/>
            <person name="Archer D."/>
            <person name="Bencina M."/>
            <person name="Braus G."/>
            <person name="Coutinho P."/>
            <person name="von Dohren H."/>
            <person name="Doonan J."/>
            <person name="Driessen A.J."/>
            <person name="Durek P."/>
            <person name="Espeso E."/>
            <person name="Fekete E."/>
            <person name="Flipphi M."/>
            <person name="Estrada C.G."/>
            <person name="Geysens S."/>
            <person name="Goldman G."/>
            <person name="de Groot P.W."/>
            <person name="Hansen K."/>
            <person name="Harris S.D."/>
            <person name="Heinekamp T."/>
            <person name="Helmstaedt K."/>
            <person name="Henrissat B."/>
            <person name="Hofmann G."/>
            <person name="Homan T."/>
            <person name="Horio T."/>
            <person name="Horiuchi H."/>
            <person name="James S."/>
            <person name="Jones M."/>
            <person name="Karaffa L."/>
            <person name="Karanyi Z."/>
            <person name="Kato M."/>
            <person name="Keller N."/>
            <person name="Kelly D.E."/>
            <person name="Kiel J.A."/>
            <person name="Kim J.M."/>
            <person name="van der Klei I.J."/>
            <person name="Klis F.M."/>
            <person name="Kovalchuk A."/>
            <person name="Krasevec N."/>
            <person name="Kubicek C.P."/>
            <person name="Liu B."/>
            <person name="Maccabe A."/>
            <person name="Meyer V."/>
            <person name="Mirabito P."/>
            <person name="Miskei M."/>
            <person name="Mos M."/>
            <person name="Mullins J."/>
            <person name="Nelson D.R."/>
            <person name="Nielsen J."/>
            <person name="Oakley B.R."/>
            <person name="Osmani S.A."/>
            <person name="Pakula T."/>
            <person name="Paszewski A."/>
            <person name="Paulsen I."/>
            <person name="Pilsyk S."/>
            <person name="Pocsi I."/>
            <person name="Punt P.J."/>
            <person name="Ram A.F."/>
            <person name="Ren Q."/>
            <person name="Robellet X."/>
            <person name="Robson G."/>
            <person name="Seiboth B."/>
            <person name="van Solingen P."/>
            <person name="Specht T."/>
            <person name="Sun J."/>
            <person name="Taheri-Talesh N."/>
            <person name="Takeshita N."/>
            <person name="Ussery D."/>
            <person name="vanKuyk P.A."/>
            <person name="Visser H."/>
            <person name="van de Vondervoort P.J."/>
            <person name="de Vries R.P."/>
            <person name="Walton J."/>
            <person name="Xiang X."/>
            <person name="Xiong Y."/>
            <person name="Zeng A.P."/>
            <person name="Brandt B.W."/>
            <person name="Cornell M.J."/>
            <person name="van den Hondel C.A."/>
            <person name="Visser J."/>
            <person name="Oliver S.G."/>
            <person name="Turner G."/>
        </authorList>
    </citation>
    <scope>GENOME REANNOTATION</scope>
    <source>
        <strain evidence="3">FGSC A4 / ATCC 38163 / CBS 112.46 / NRRL 194 / M139</strain>
    </source>
</reference>
<dbReference type="GO" id="GO:0005975">
    <property type="term" value="P:carbohydrate metabolic process"/>
    <property type="evidence" value="ECO:0007669"/>
    <property type="project" value="InterPro"/>
</dbReference>
<evidence type="ECO:0000313" key="2">
    <source>
        <dbReference type="EMBL" id="CBF70159.1"/>
    </source>
</evidence>
<dbReference type="STRING" id="227321.Q5B017"/>
<name>Q5B017_EMENI</name>
<evidence type="ECO:0000313" key="3">
    <source>
        <dbReference type="Proteomes" id="UP000000560"/>
    </source>
</evidence>
<dbReference type="InParanoid" id="Q5B017"/>
<dbReference type="eggNOG" id="KOG2772">
    <property type="taxonomic scope" value="Eukaryota"/>
</dbReference>
<keyword evidence="1" id="KW-0704">Schiff base</keyword>
<evidence type="ECO:0000256" key="1">
    <source>
        <dbReference type="ARBA" id="ARBA00023270"/>
    </source>
</evidence>
<dbReference type="KEGG" id="ani:ANIA_06113"/>
<dbReference type="Gene3D" id="3.20.20.70">
    <property type="entry name" value="Aldolase class I"/>
    <property type="match status" value="1"/>
</dbReference>
<dbReference type="InterPro" id="IPR001585">
    <property type="entry name" value="TAL/FSA"/>
</dbReference>
<dbReference type="InterPro" id="IPR013785">
    <property type="entry name" value="Aldolase_TIM"/>
</dbReference>